<evidence type="ECO:0000256" key="11">
    <source>
        <dbReference type="ARBA" id="ARBA00023136"/>
    </source>
</evidence>
<protein>
    <recommendedName>
        <fullName evidence="3">histidine kinase</fullName>
        <ecNumber evidence="3">2.7.13.3</ecNumber>
    </recommendedName>
</protein>
<dbReference type="EMBL" id="FQZE01000015">
    <property type="protein sequence ID" value="SHJ28325.1"/>
    <property type="molecule type" value="Genomic_DNA"/>
</dbReference>
<dbReference type="PANTHER" id="PTHR43711:SF31">
    <property type="entry name" value="HISTIDINE KINASE"/>
    <property type="match status" value="1"/>
</dbReference>
<keyword evidence="9" id="KW-0067">ATP-binding</keyword>
<dbReference type="Pfam" id="PF00512">
    <property type="entry name" value="HisKA"/>
    <property type="match status" value="1"/>
</dbReference>
<dbReference type="InterPro" id="IPR050736">
    <property type="entry name" value="Sensor_HK_Regulatory"/>
</dbReference>
<evidence type="ECO:0000256" key="1">
    <source>
        <dbReference type="ARBA" id="ARBA00000085"/>
    </source>
</evidence>
<dbReference type="SUPFAM" id="SSF47384">
    <property type="entry name" value="Homodimeric domain of signal transducing histidine kinase"/>
    <property type="match status" value="1"/>
</dbReference>
<keyword evidence="4" id="KW-1003">Cell membrane</keyword>
<dbReference type="Gene3D" id="1.10.287.130">
    <property type="match status" value="1"/>
</dbReference>
<dbReference type="CDD" id="cd00082">
    <property type="entry name" value="HisKA"/>
    <property type="match status" value="1"/>
</dbReference>
<evidence type="ECO:0000256" key="6">
    <source>
        <dbReference type="ARBA" id="ARBA00022679"/>
    </source>
</evidence>
<dbReference type="GO" id="GO:0005886">
    <property type="term" value="C:plasma membrane"/>
    <property type="evidence" value="ECO:0007669"/>
    <property type="project" value="UniProtKB-SubCell"/>
</dbReference>
<dbReference type="InterPro" id="IPR003661">
    <property type="entry name" value="HisK_dim/P_dom"/>
</dbReference>
<reference evidence="14 15" key="1">
    <citation type="submission" date="2016-11" db="EMBL/GenBank/DDBJ databases">
        <authorList>
            <person name="Jaros S."/>
            <person name="Januszkiewicz K."/>
            <person name="Wedrychowicz H."/>
        </authorList>
    </citation>
    <scope>NUCLEOTIDE SEQUENCE [LARGE SCALE GENOMIC DNA]</scope>
    <source>
        <strain evidence="14 15">DSM 27063</strain>
    </source>
</reference>
<keyword evidence="12" id="KW-0175">Coiled coil</keyword>
<evidence type="ECO:0000256" key="10">
    <source>
        <dbReference type="ARBA" id="ARBA00023012"/>
    </source>
</evidence>
<keyword evidence="7" id="KW-0547">Nucleotide-binding</keyword>
<dbReference type="EC" id="2.7.13.3" evidence="3"/>
<sequence length="396" mass="44889">MENKKYMNGIVLICDEKGLIENIIRNDFDLPVQQFVNKPVTKLFEKRAVSRVMDFLMQVKKHNIAFDYSFSLALNDEAIPLYFTGFFLEDKIWMVGAASTSDTLKFINQLQQINNEQANFIRSLVKKNYTTGQNANQPSEQLNDLSRLNNELVNLQREMAKKNAELERLNELKNQFLGMAAHDLRNPLGIIMSFADFLEDETKDTLSPEHRKFLHIINTSAEFLLKMIEDLLDISKIESGKLSLNREPTDLIELAEKNITLNNALSAKKDISIQFDYNHKPLILNVDSQKMEQVLNNLLTNAVKFSYSGNRVYVTITAKEKTVRVEVRDEGVGIPPDKTEIIFQPFGKAASTGTSGEKSTGLGLFIVKNIIEGHNGTIAVQSEPGKGSTFYFELPR</sequence>
<dbReference type="GO" id="GO:0000155">
    <property type="term" value="F:phosphorelay sensor kinase activity"/>
    <property type="evidence" value="ECO:0007669"/>
    <property type="project" value="InterPro"/>
</dbReference>
<dbReference type="SMART" id="SM00387">
    <property type="entry name" value="HATPase_c"/>
    <property type="match status" value="1"/>
</dbReference>
<dbReference type="InterPro" id="IPR005467">
    <property type="entry name" value="His_kinase_dom"/>
</dbReference>
<dbReference type="GO" id="GO:0005524">
    <property type="term" value="F:ATP binding"/>
    <property type="evidence" value="ECO:0007669"/>
    <property type="project" value="UniProtKB-KW"/>
</dbReference>
<evidence type="ECO:0000256" key="9">
    <source>
        <dbReference type="ARBA" id="ARBA00022840"/>
    </source>
</evidence>
<keyword evidence="10" id="KW-0902">Two-component regulatory system</keyword>
<keyword evidence="15" id="KW-1185">Reference proteome</keyword>
<comment type="subcellular location">
    <subcellularLocation>
        <location evidence="2">Cell membrane</location>
    </subcellularLocation>
</comment>
<dbReference type="PROSITE" id="PS50109">
    <property type="entry name" value="HIS_KIN"/>
    <property type="match status" value="1"/>
</dbReference>
<dbReference type="SMART" id="SM00388">
    <property type="entry name" value="HisKA"/>
    <property type="match status" value="1"/>
</dbReference>
<dbReference type="PANTHER" id="PTHR43711">
    <property type="entry name" value="TWO-COMPONENT HISTIDINE KINASE"/>
    <property type="match status" value="1"/>
</dbReference>
<keyword evidence="8 14" id="KW-0418">Kinase</keyword>
<dbReference type="InterPro" id="IPR036097">
    <property type="entry name" value="HisK_dim/P_sf"/>
</dbReference>
<keyword evidence="11" id="KW-0472">Membrane</keyword>
<proteinExistence type="predicted"/>
<comment type="catalytic activity">
    <reaction evidence="1">
        <text>ATP + protein L-histidine = ADP + protein N-phospho-L-histidine.</text>
        <dbReference type="EC" id="2.7.13.3"/>
    </reaction>
</comment>
<evidence type="ECO:0000313" key="15">
    <source>
        <dbReference type="Proteomes" id="UP000184050"/>
    </source>
</evidence>
<name>A0A1M6I1J9_9BACT</name>
<dbReference type="InterPro" id="IPR004358">
    <property type="entry name" value="Sig_transdc_His_kin-like_C"/>
</dbReference>
<dbReference type="RefSeq" id="WP_073169263.1">
    <property type="nucleotide sequence ID" value="NZ_FQZE01000015.1"/>
</dbReference>
<feature type="coiled-coil region" evidence="12">
    <location>
        <begin position="145"/>
        <end position="175"/>
    </location>
</feature>
<keyword evidence="6" id="KW-0808">Transferase</keyword>
<evidence type="ECO:0000259" key="13">
    <source>
        <dbReference type="PROSITE" id="PS50109"/>
    </source>
</evidence>
<dbReference type="OrthoDB" id="9813151at2"/>
<evidence type="ECO:0000256" key="12">
    <source>
        <dbReference type="SAM" id="Coils"/>
    </source>
</evidence>
<dbReference type="Gene3D" id="3.30.565.10">
    <property type="entry name" value="Histidine kinase-like ATPase, C-terminal domain"/>
    <property type="match status" value="1"/>
</dbReference>
<dbReference type="InterPro" id="IPR036890">
    <property type="entry name" value="HATPase_C_sf"/>
</dbReference>
<evidence type="ECO:0000256" key="8">
    <source>
        <dbReference type="ARBA" id="ARBA00022777"/>
    </source>
</evidence>
<evidence type="ECO:0000256" key="5">
    <source>
        <dbReference type="ARBA" id="ARBA00022553"/>
    </source>
</evidence>
<dbReference type="SUPFAM" id="SSF55874">
    <property type="entry name" value="ATPase domain of HSP90 chaperone/DNA topoisomerase II/histidine kinase"/>
    <property type="match status" value="1"/>
</dbReference>
<dbReference type="Proteomes" id="UP000184050">
    <property type="component" value="Unassembled WGS sequence"/>
</dbReference>
<evidence type="ECO:0000313" key="14">
    <source>
        <dbReference type="EMBL" id="SHJ28325.1"/>
    </source>
</evidence>
<evidence type="ECO:0000256" key="4">
    <source>
        <dbReference type="ARBA" id="ARBA00022475"/>
    </source>
</evidence>
<dbReference type="FunFam" id="3.30.565.10:FF:000023">
    <property type="entry name" value="PAS domain-containing sensor histidine kinase"/>
    <property type="match status" value="1"/>
</dbReference>
<dbReference type="PRINTS" id="PR00344">
    <property type="entry name" value="BCTRLSENSOR"/>
</dbReference>
<evidence type="ECO:0000256" key="7">
    <source>
        <dbReference type="ARBA" id="ARBA00022741"/>
    </source>
</evidence>
<gene>
    <name evidence="14" type="ORF">SAMN05444280_11549</name>
</gene>
<feature type="domain" description="Histidine kinase" evidence="13">
    <location>
        <begin position="179"/>
        <end position="396"/>
    </location>
</feature>
<evidence type="ECO:0000256" key="3">
    <source>
        <dbReference type="ARBA" id="ARBA00012438"/>
    </source>
</evidence>
<organism evidence="14 15">
    <name type="scientific">Tangfeifania diversioriginum</name>
    <dbReference type="NCBI Taxonomy" id="1168035"/>
    <lineage>
        <taxon>Bacteria</taxon>
        <taxon>Pseudomonadati</taxon>
        <taxon>Bacteroidota</taxon>
        <taxon>Bacteroidia</taxon>
        <taxon>Marinilabiliales</taxon>
        <taxon>Prolixibacteraceae</taxon>
        <taxon>Tangfeifania</taxon>
    </lineage>
</organism>
<dbReference type="AlphaFoldDB" id="A0A1M6I1J9"/>
<accession>A0A1M6I1J9</accession>
<keyword evidence="5" id="KW-0597">Phosphoprotein</keyword>
<evidence type="ECO:0000256" key="2">
    <source>
        <dbReference type="ARBA" id="ARBA00004236"/>
    </source>
</evidence>
<dbReference type="Pfam" id="PF02518">
    <property type="entry name" value="HATPase_c"/>
    <property type="match status" value="1"/>
</dbReference>
<dbReference type="STRING" id="1168035.SAMN05444280_11549"/>
<dbReference type="InterPro" id="IPR003594">
    <property type="entry name" value="HATPase_dom"/>
</dbReference>